<reference evidence="5" key="1">
    <citation type="submission" date="2012-11" db="EMBL/GenBank/DDBJ databases">
        <authorList>
            <person name="Lucero-Rivera Y.E."/>
            <person name="Tovar-Ramirez D."/>
        </authorList>
    </citation>
    <scope>NUCLEOTIDE SEQUENCE</scope>
    <source>
        <tissue evidence="5">Salivary gland</tissue>
    </source>
</reference>
<organism evidence="5">
    <name type="scientific">Rhipicephalus pulchellus</name>
    <name type="common">Yellow backed tick</name>
    <name type="synonym">Dermacentor pulchellus</name>
    <dbReference type="NCBI Taxonomy" id="72859"/>
    <lineage>
        <taxon>Eukaryota</taxon>
        <taxon>Metazoa</taxon>
        <taxon>Ecdysozoa</taxon>
        <taxon>Arthropoda</taxon>
        <taxon>Chelicerata</taxon>
        <taxon>Arachnida</taxon>
        <taxon>Acari</taxon>
        <taxon>Parasitiformes</taxon>
        <taxon>Ixodida</taxon>
        <taxon>Ixodoidea</taxon>
        <taxon>Ixodidae</taxon>
        <taxon>Rhipicephalinae</taxon>
        <taxon>Rhipicephalus</taxon>
        <taxon>Rhipicephalus</taxon>
    </lineage>
</organism>
<feature type="compositionally biased region" description="Basic and acidic residues" evidence="2">
    <location>
        <begin position="335"/>
        <end position="361"/>
    </location>
</feature>
<evidence type="ECO:0000256" key="1">
    <source>
        <dbReference type="PROSITE-ProRule" id="PRU00047"/>
    </source>
</evidence>
<dbReference type="Gene3D" id="1.10.4020.10">
    <property type="entry name" value="DNA breaking-rejoining enzymes"/>
    <property type="match status" value="1"/>
</dbReference>
<dbReference type="InterPro" id="IPR038269">
    <property type="entry name" value="SCAN_sf"/>
</dbReference>
<dbReference type="PROSITE" id="PS50158">
    <property type="entry name" value="ZF_CCHC"/>
    <property type="match status" value="1"/>
</dbReference>
<dbReference type="EMBL" id="GACK01000199">
    <property type="protein sequence ID" value="JAA64835.1"/>
    <property type="molecule type" value="mRNA"/>
</dbReference>
<accession>L7MLG5</accession>
<sequence>MNLKALKKPLLLELAKSLCLDVHEQMRKPEIIKAIENLEAEDSELSECLELIEDEKNERRKAEEEKLRREEEERERNERRKAEEEKLRREEKERERNERREAEEREERRFEKEVELKRLELELLKAQSRSESSEASSGVERKSFRIKDLMQPYRSGEDIGLFLVNFERTCENQGVTKTMWPQCLLTLLPCEAADVIARLTKEEADDYDQVKSSLLKRYRLSAEAFRQKFRNAVKQRDESYADFAYKLMANMREWLKEAKAFEDKETMMECFGLEQFYRRLPQDVRLWVQDREDVTTVSKAAELAEDFISRRALDRREIPQREGHMRKATGWKGQSVHENRERNAEPAEKRDVGKEANQAEEKLQNSAFERKRPLMCYKCHKPGHIAVYCKSPKRSEEATRLYKRDMHVDASAKEKVQQVVASEVASVEGARFTDSAKPVDVERETVAGIETVTSPKGVPCETEASSS</sequence>
<dbReference type="SUPFAM" id="SSF47353">
    <property type="entry name" value="Retrovirus capsid dimerization domain-like"/>
    <property type="match status" value="1"/>
</dbReference>
<dbReference type="GO" id="GO:0008270">
    <property type="term" value="F:zinc ion binding"/>
    <property type="evidence" value="ECO:0007669"/>
    <property type="project" value="UniProtKB-KW"/>
</dbReference>
<keyword evidence="1" id="KW-0863">Zinc-finger</keyword>
<name>L7MLG5_RHIPC</name>
<dbReference type="Gene3D" id="4.10.60.10">
    <property type="entry name" value="Zinc finger, CCHC-type"/>
    <property type="match status" value="1"/>
</dbReference>
<feature type="region of interest" description="Disordered" evidence="2">
    <location>
        <begin position="57"/>
        <end position="105"/>
    </location>
</feature>
<dbReference type="PROSITE" id="PS50804">
    <property type="entry name" value="SCAN_BOX"/>
    <property type="match status" value="1"/>
</dbReference>
<feature type="region of interest" description="Disordered" evidence="2">
    <location>
        <begin position="318"/>
        <end position="361"/>
    </location>
</feature>
<reference evidence="5" key="2">
    <citation type="journal article" date="2015" name="J. Proteomics">
        <title>Sexual differences in the sialomes of the zebra tick, Rhipicephalus pulchellus.</title>
        <authorList>
            <person name="Tan A.W."/>
            <person name="Francischetti I.M."/>
            <person name="Slovak M."/>
            <person name="Kini R.M."/>
            <person name="Ribeiro J.M."/>
        </authorList>
    </citation>
    <scope>NUCLEOTIDE SEQUENCE</scope>
    <source>
        <tissue evidence="5">Salivary gland</tissue>
    </source>
</reference>
<feature type="non-terminal residue" evidence="5">
    <location>
        <position position="467"/>
    </location>
</feature>
<dbReference type="PANTHER" id="PTHR46888:SF11">
    <property type="entry name" value="SCAN BOX DOMAIN-CONTAINING PROTEIN"/>
    <property type="match status" value="1"/>
</dbReference>
<evidence type="ECO:0000313" key="5">
    <source>
        <dbReference type="EMBL" id="JAA64835.1"/>
    </source>
</evidence>
<dbReference type="Pfam" id="PF02023">
    <property type="entry name" value="SCAN"/>
    <property type="match status" value="1"/>
</dbReference>
<dbReference type="PANTHER" id="PTHR46888">
    <property type="entry name" value="ZINC KNUCKLE DOMAINCONTAINING PROTEIN-RELATED"/>
    <property type="match status" value="1"/>
</dbReference>
<evidence type="ECO:0008006" key="6">
    <source>
        <dbReference type="Google" id="ProtNLM"/>
    </source>
</evidence>
<dbReference type="InterPro" id="IPR001878">
    <property type="entry name" value="Znf_CCHC"/>
</dbReference>
<dbReference type="SUPFAM" id="SSF57756">
    <property type="entry name" value="Retrovirus zinc finger-like domains"/>
    <property type="match status" value="1"/>
</dbReference>
<protein>
    <recommendedName>
        <fullName evidence="6">CCHC-type domain-containing protein</fullName>
    </recommendedName>
</protein>
<dbReference type="InterPro" id="IPR036875">
    <property type="entry name" value="Znf_CCHC_sf"/>
</dbReference>
<evidence type="ECO:0000259" key="3">
    <source>
        <dbReference type="PROSITE" id="PS50158"/>
    </source>
</evidence>
<feature type="domain" description="CCHC-type" evidence="3">
    <location>
        <begin position="376"/>
        <end position="391"/>
    </location>
</feature>
<keyword evidence="1" id="KW-0862">Zinc</keyword>
<dbReference type="AlphaFoldDB" id="L7MLG5"/>
<proteinExistence type="evidence at transcript level"/>
<dbReference type="InterPro" id="IPR003309">
    <property type="entry name" value="SCAN_dom"/>
</dbReference>
<feature type="domain" description="SCAN box" evidence="4">
    <location>
        <begin position="226"/>
        <end position="291"/>
    </location>
</feature>
<evidence type="ECO:0000256" key="2">
    <source>
        <dbReference type="SAM" id="MobiDB-lite"/>
    </source>
</evidence>
<dbReference type="GO" id="GO:0003676">
    <property type="term" value="F:nucleic acid binding"/>
    <property type="evidence" value="ECO:0007669"/>
    <property type="project" value="InterPro"/>
</dbReference>
<evidence type="ECO:0000259" key="4">
    <source>
        <dbReference type="PROSITE" id="PS50804"/>
    </source>
</evidence>
<keyword evidence="1" id="KW-0479">Metal-binding</keyword>